<organism evidence="1 2">
    <name type="scientific">Frankia canadensis</name>
    <dbReference type="NCBI Taxonomy" id="1836972"/>
    <lineage>
        <taxon>Bacteria</taxon>
        <taxon>Bacillati</taxon>
        <taxon>Actinomycetota</taxon>
        <taxon>Actinomycetes</taxon>
        <taxon>Frankiales</taxon>
        <taxon>Frankiaceae</taxon>
        <taxon>Frankia</taxon>
    </lineage>
</organism>
<protein>
    <submittedName>
        <fullName evidence="1">Uncharacterized protein</fullName>
    </submittedName>
</protein>
<accession>A0A2I2KZ86</accession>
<reference evidence="1 2" key="1">
    <citation type="submission" date="2017-06" db="EMBL/GenBank/DDBJ databases">
        <authorList>
            <person name="Kim H.J."/>
            <person name="Triplett B.A."/>
        </authorList>
    </citation>
    <scope>NUCLEOTIDE SEQUENCE [LARGE SCALE GENOMIC DNA]</scope>
    <source>
        <strain evidence="1">FRACA_ARgP5</strain>
    </source>
</reference>
<sequence length="235" mass="23917">MVLLALGDAVEWLVELWNHELLSGVTSTGDGWNGSVPLLELADGLGVAGWLVAGLAGSNGRLPSPDVWLLDAVGLAEEVGLAEAVVPAPVLGMRPRRSVGPVAACSSRGTSVITGMGPVVGLTVVVSSSGWSALGASWARGGVVRVWPREACEPDAPNVSTLVLPRYWIVGVSPAAVASGWVVLPGSPPRATPATMADSPASETVPAAASRARPFPRLIGARCAPEIRPASSGAW</sequence>
<dbReference type="EMBL" id="FZMO01000523">
    <property type="protein sequence ID" value="SNQ50969.1"/>
    <property type="molecule type" value="Genomic_DNA"/>
</dbReference>
<evidence type="ECO:0000313" key="1">
    <source>
        <dbReference type="EMBL" id="SNQ50969.1"/>
    </source>
</evidence>
<dbReference type="AlphaFoldDB" id="A0A2I2KZ86"/>
<keyword evidence="2" id="KW-1185">Reference proteome</keyword>
<name>A0A2I2KZ86_9ACTN</name>
<gene>
    <name evidence="1" type="ORF">FRACA_580020</name>
</gene>
<proteinExistence type="predicted"/>
<dbReference type="Proteomes" id="UP000234331">
    <property type="component" value="Unassembled WGS sequence"/>
</dbReference>
<evidence type="ECO:0000313" key="2">
    <source>
        <dbReference type="Proteomes" id="UP000234331"/>
    </source>
</evidence>